<feature type="compositionally biased region" description="Polar residues" evidence="1">
    <location>
        <begin position="15"/>
        <end position="24"/>
    </location>
</feature>
<dbReference type="SUPFAM" id="SSF53335">
    <property type="entry name" value="S-adenosyl-L-methionine-dependent methyltransferases"/>
    <property type="match status" value="1"/>
</dbReference>
<evidence type="ECO:0000313" key="2">
    <source>
        <dbReference type="EMBL" id="DAF85424.1"/>
    </source>
</evidence>
<reference evidence="2" key="1">
    <citation type="journal article" date="2021" name="Proc. Natl. Acad. Sci. U.S.A.">
        <title>A Catalog of Tens of Thousands of Viruses from Human Metagenomes Reveals Hidden Associations with Chronic Diseases.</title>
        <authorList>
            <person name="Tisza M.J."/>
            <person name="Buck C.B."/>
        </authorList>
    </citation>
    <scope>NUCLEOTIDE SEQUENCE</scope>
    <source>
        <strain evidence="2">Ctzm5103</strain>
    </source>
</reference>
<accession>A0A8S5TTB1</accession>
<feature type="region of interest" description="Disordered" evidence="1">
    <location>
        <begin position="1"/>
        <end position="24"/>
    </location>
</feature>
<name>A0A8S5TTB1_9CAUD</name>
<sequence>MQDWSGNKKAVFVTNGDSSHSQQARADWDYYATDPRAVAALIKRERFSPEILEPACGGGHISETLINAGYAVYSMDIVKRDYEKQIKRKKAPFFIKKMTIKA</sequence>
<dbReference type="InterPro" id="IPR029063">
    <property type="entry name" value="SAM-dependent_MTases_sf"/>
</dbReference>
<evidence type="ECO:0000256" key="1">
    <source>
        <dbReference type="SAM" id="MobiDB-lite"/>
    </source>
</evidence>
<proteinExistence type="predicted"/>
<organism evidence="2">
    <name type="scientific">Siphoviridae sp. ctzm5103</name>
    <dbReference type="NCBI Taxonomy" id="2825750"/>
    <lineage>
        <taxon>Viruses</taxon>
        <taxon>Duplodnaviria</taxon>
        <taxon>Heunggongvirae</taxon>
        <taxon>Uroviricota</taxon>
        <taxon>Caudoviricetes</taxon>
    </lineage>
</organism>
<protein>
    <submittedName>
        <fullName evidence="2">High level Kasugamycin resistance protein resistance adenosine dimethyltransferase.1A</fullName>
    </submittedName>
</protein>
<dbReference type="Gene3D" id="3.40.50.150">
    <property type="entry name" value="Vaccinia Virus protein VP39"/>
    <property type="match status" value="1"/>
</dbReference>
<dbReference type="EMBL" id="BK015926">
    <property type="protein sequence ID" value="DAF85424.1"/>
    <property type="molecule type" value="Genomic_DNA"/>
</dbReference>